<comment type="caution">
    <text evidence="1">The sequence shown here is derived from an EMBL/GenBank/DDBJ whole genome shotgun (WGS) entry which is preliminary data.</text>
</comment>
<proteinExistence type="predicted"/>
<accession>A0A6G1MQB4</accession>
<dbReference type="AlphaFoldDB" id="A0A6G1MQB4"/>
<reference evidence="1 2" key="1">
    <citation type="submission" date="2019-06" db="EMBL/GenBank/DDBJ databases">
        <authorList>
            <person name="Palmer J.M."/>
        </authorList>
    </citation>
    <scope>NUCLEOTIDE SEQUENCE [LARGE SCALE GENOMIC DNA]</scope>
    <source>
        <strain evidence="1 2">TWF191</strain>
    </source>
</reference>
<name>A0A6G1MQB4_ORBOL</name>
<evidence type="ECO:0000313" key="2">
    <source>
        <dbReference type="Proteomes" id="UP000483672"/>
    </source>
</evidence>
<protein>
    <submittedName>
        <fullName evidence="1">Uncharacterized protein</fullName>
    </submittedName>
</protein>
<dbReference type="EMBL" id="WIPF01000011">
    <property type="protein sequence ID" value="KAF3229889.1"/>
    <property type="molecule type" value="Genomic_DNA"/>
</dbReference>
<evidence type="ECO:0000313" key="1">
    <source>
        <dbReference type="EMBL" id="KAF3229889.1"/>
    </source>
</evidence>
<organism evidence="1 2">
    <name type="scientific">Orbilia oligospora</name>
    <name type="common">Nematode-trapping fungus</name>
    <name type="synonym">Arthrobotrys oligospora</name>
    <dbReference type="NCBI Taxonomy" id="2813651"/>
    <lineage>
        <taxon>Eukaryota</taxon>
        <taxon>Fungi</taxon>
        <taxon>Dikarya</taxon>
        <taxon>Ascomycota</taxon>
        <taxon>Pezizomycotina</taxon>
        <taxon>Orbiliomycetes</taxon>
        <taxon>Orbiliales</taxon>
        <taxon>Orbiliaceae</taxon>
        <taxon>Orbilia</taxon>
    </lineage>
</organism>
<sequence>MSRSSRPSNKAAPAEKLTKKLVAQNLHESEPQAITSGAAAAISLESNNHLFGFPGLNHRTLDLGEQGPPTTSIETLGGLKSAESFECISSTALQPAQSDTSKSVNLQGQSFETPKSVKEKFQPVNTTQLPGIPGGRMLLSTVHRDASAEATLLTDDREFTKSKKLNPASKNLLNFEKGGALSSSDYLVYTVKSTKAHDFPIIFTALGSLGDNVLDIDSPNYETSKTPAKPLDSEIAFDAWLWIPLSVKLDKATTDDIKQLRLILEQDDTLQFETPILDFLVGKLFDAGEFKPYQPIRLSLMSESQMREDCFCLLSGAPGLKRIKEMLRNHSKMLGGKPISSRWTEDGHD</sequence>
<dbReference type="Proteomes" id="UP000483672">
    <property type="component" value="Unassembled WGS sequence"/>
</dbReference>
<gene>
    <name evidence="1" type="ORF">TWF191_000798</name>
</gene>